<evidence type="ECO:0000313" key="2">
    <source>
        <dbReference type="EMBL" id="GBP68057.1"/>
    </source>
</evidence>
<accession>A0A4C1Y0K3</accession>
<dbReference type="Proteomes" id="UP000299102">
    <property type="component" value="Unassembled WGS sequence"/>
</dbReference>
<feature type="region of interest" description="Disordered" evidence="1">
    <location>
        <begin position="85"/>
        <end position="123"/>
    </location>
</feature>
<comment type="caution">
    <text evidence="2">The sequence shown here is derived from an EMBL/GenBank/DDBJ whole genome shotgun (WGS) entry which is preliminary data.</text>
</comment>
<gene>
    <name evidence="2" type="ORF">EVAR_104017_1</name>
</gene>
<organism evidence="2 3">
    <name type="scientific">Eumeta variegata</name>
    <name type="common">Bagworm moth</name>
    <name type="synonym">Eumeta japonica</name>
    <dbReference type="NCBI Taxonomy" id="151549"/>
    <lineage>
        <taxon>Eukaryota</taxon>
        <taxon>Metazoa</taxon>
        <taxon>Ecdysozoa</taxon>
        <taxon>Arthropoda</taxon>
        <taxon>Hexapoda</taxon>
        <taxon>Insecta</taxon>
        <taxon>Pterygota</taxon>
        <taxon>Neoptera</taxon>
        <taxon>Endopterygota</taxon>
        <taxon>Lepidoptera</taxon>
        <taxon>Glossata</taxon>
        <taxon>Ditrysia</taxon>
        <taxon>Tineoidea</taxon>
        <taxon>Psychidae</taxon>
        <taxon>Oiketicinae</taxon>
        <taxon>Eumeta</taxon>
    </lineage>
</organism>
<keyword evidence="3" id="KW-1185">Reference proteome</keyword>
<proteinExistence type="predicted"/>
<name>A0A4C1Y0K3_EUMVA</name>
<protein>
    <submittedName>
        <fullName evidence="2">Uncharacterized protein</fullName>
    </submittedName>
</protein>
<evidence type="ECO:0000256" key="1">
    <source>
        <dbReference type="SAM" id="MobiDB-lite"/>
    </source>
</evidence>
<reference evidence="2 3" key="1">
    <citation type="journal article" date="2019" name="Commun. Biol.">
        <title>The bagworm genome reveals a unique fibroin gene that provides high tensile strength.</title>
        <authorList>
            <person name="Kono N."/>
            <person name="Nakamura H."/>
            <person name="Ohtoshi R."/>
            <person name="Tomita M."/>
            <person name="Numata K."/>
            <person name="Arakawa K."/>
        </authorList>
    </citation>
    <scope>NUCLEOTIDE SEQUENCE [LARGE SCALE GENOMIC DNA]</scope>
</reference>
<dbReference type="AlphaFoldDB" id="A0A4C1Y0K3"/>
<sequence>MIERSGDGDPIVYTGHTILPASERRFTPSYRAGRSLRASNRVIADAALARNSPGTINDTARVSGALSVMLLRRPFLFTRQIAPAARPESVEARSDLERHKTSARASGAARPRPPIGDDSSPPTELFVYRFRTWK</sequence>
<dbReference type="EMBL" id="BGZK01000999">
    <property type="protein sequence ID" value="GBP68057.1"/>
    <property type="molecule type" value="Genomic_DNA"/>
</dbReference>
<evidence type="ECO:0000313" key="3">
    <source>
        <dbReference type="Proteomes" id="UP000299102"/>
    </source>
</evidence>
<feature type="compositionally biased region" description="Basic and acidic residues" evidence="1">
    <location>
        <begin position="88"/>
        <end position="100"/>
    </location>
</feature>